<feature type="transmembrane region" description="Helical" evidence="9">
    <location>
        <begin position="951"/>
        <end position="969"/>
    </location>
</feature>
<feature type="domain" description="CSC1/OSCA1-like cytosolic" evidence="12">
    <location>
        <begin position="195"/>
        <end position="304"/>
    </location>
</feature>
<dbReference type="VEuPathDB" id="FungiDB:PC110_g9499"/>
<feature type="transmembrane region" description="Helical" evidence="9">
    <location>
        <begin position="422"/>
        <end position="448"/>
    </location>
</feature>
<evidence type="ECO:0000256" key="9">
    <source>
        <dbReference type="SAM" id="Phobius"/>
    </source>
</evidence>
<organism evidence="13 14">
    <name type="scientific">Phytophthora cactorum</name>
    <dbReference type="NCBI Taxonomy" id="29920"/>
    <lineage>
        <taxon>Eukaryota</taxon>
        <taxon>Sar</taxon>
        <taxon>Stramenopiles</taxon>
        <taxon>Oomycota</taxon>
        <taxon>Peronosporomycetes</taxon>
        <taxon>Peronosporales</taxon>
        <taxon>Peronosporaceae</taxon>
        <taxon>Phytophthora</taxon>
    </lineage>
</organism>
<feature type="transmembrane region" description="Helical" evidence="9">
    <location>
        <begin position="711"/>
        <end position="731"/>
    </location>
</feature>
<feature type="compositionally biased region" description="Basic and acidic residues" evidence="8">
    <location>
        <begin position="827"/>
        <end position="839"/>
    </location>
</feature>
<evidence type="ECO:0000259" key="11">
    <source>
        <dbReference type="Pfam" id="PF13967"/>
    </source>
</evidence>
<feature type="domain" description="CSC1/OSCA1-like 7TM region" evidence="10">
    <location>
        <begin position="424"/>
        <end position="704"/>
    </location>
</feature>
<comment type="similarity">
    <text evidence="2">Belongs to the CSC1 (TC 1.A.17) family.</text>
</comment>
<name>A0A8T1G9M0_9STRA</name>
<feature type="transmembrane region" description="Helical" evidence="9">
    <location>
        <begin position="477"/>
        <end position="496"/>
    </location>
</feature>
<keyword evidence="5 9" id="KW-1133">Transmembrane helix</keyword>
<feature type="transmembrane region" description="Helical" evidence="9">
    <location>
        <begin position="153"/>
        <end position="174"/>
    </location>
</feature>
<keyword evidence="4 9" id="KW-0812">Transmembrane</keyword>
<feature type="coiled-coil region" evidence="7">
    <location>
        <begin position="237"/>
        <end position="300"/>
    </location>
</feature>
<feature type="transmembrane region" description="Helical" evidence="9">
    <location>
        <begin position="686"/>
        <end position="705"/>
    </location>
</feature>
<protein>
    <submittedName>
        <fullName evidence="13">Uncharacterized protein</fullName>
    </submittedName>
</protein>
<dbReference type="GO" id="GO:0005886">
    <property type="term" value="C:plasma membrane"/>
    <property type="evidence" value="ECO:0007669"/>
    <property type="project" value="TreeGrafter"/>
</dbReference>
<comment type="subcellular location">
    <subcellularLocation>
        <location evidence="1">Membrane</location>
        <topology evidence="1">Multi-pass membrane protein</topology>
    </subcellularLocation>
</comment>
<feature type="transmembrane region" description="Helical" evidence="9">
    <location>
        <begin position="579"/>
        <end position="598"/>
    </location>
</feature>
<evidence type="ECO:0000259" key="12">
    <source>
        <dbReference type="Pfam" id="PF14703"/>
    </source>
</evidence>
<dbReference type="Pfam" id="PF13967">
    <property type="entry name" value="RSN1_TM"/>
    <property type="match status" value="1"/>
</dbReference>
<dbReference type="VEuPathDB" id="FungiDB:PC110_g9500"/>
<keyword evidence="6 9" id="KW-0472">Membrane</keyword>
<dbReference type="InterPro" id="IPR027815">
    <property type="entry name" value="CSC1/OSCA1-like_cyt"/>
</dbReference>
<dbReference type="GO" id="GO:0005227">
    <property type="term" value="F:calcium-activated cation channel activity"/>
    <property type="evidence" value="ECO:0007669"/>
    <property type="project" value="InterPro"/>
</dbReference>
<feature type="transmembrane region" description="Helical" evidence="9">
    <location>
        <begin position="113"/>
        <end position="131"/>
    </location>
</feature>
<evidence type="ECO:0000313" key="13">
    <source>
        <dbReference type="EMBL" id="KAG2986579.1"/>
    </source>
</evidence>
<feature type="compositionally biased region" description="Polar residues" evidence="8">
    <location>
        <begin position="786"/>
        <end position="798"/>
    </location>
</feature>
<keyword evidence="3" id="KW-0813">Transport</keyword>
<feature type="transmembrane region" description="Helical" evidence="9">
    <location>
        <begin position="1582"/>
        <end position="1604"/>
    </location>
</feature>
<feature type="transmembrane region" description="Helical" evidence="9">
    <location>
        <begin position="632"/>
        <end position="659"/>
    </location>
</feature>
<evidence type="ECO:0000256" key="1">
    <source>
        <dbReference type="ARBA" id="ARBA00004141"/>
    </source>
</evidence>
<comment type="caution">
    <text evidence="13">The sequence shown here is derived from an EMBL/GenBank/DDBJ whole genome shotgun (WGS) entry which is preliminary data.</text>
</comment>
<evidence type="ECO:0000256" key="2">
    <source>
        <dbReference type="ARBA" id="ARBA00007779"/>
    </source>
</evidence>
<sequence>MADAASAAASVTESAATEDLTPSTTIVDGMRVYFVIGAIGWLAFELGRVKLQRAYYCREGKAETTNRTVTSCHDAKVFGWLKLLFFTRDDEILDQCGMDTLFFLRFLRLCEKVTAVGVLCSVANFPIYYYAKRDSLDALYRMTLSHLDTDEMWRFWFTVVTMYLVSITTCFLLWKEYEEYIRRRHEFMSRKHSQQYTVVLNGLPPNLCTQQTLRNYLELLFPKSVLHVYVALECRDLEKLVAERVKVRNKLEHVLAQSAQTGERVMTSNKLLGGEKVDAVELYQDQLKDLNKAVEKEVRSIVRNQAAVARQLVESSNDDENLGFNQNFESARSVNFVYKEEELDGDVVESRYIKSLKRQDKKALGIMRPAGFVTFRSLKAAQSCTQILQSADPTQMHVEPAAHADDVVWPNIGLSKNTKDTWFMISMALSTAIILLWTVPTGVVVSFAKVSTLENEWPWLETAIDNYPWIKSVLEQLSPLMLSVMTALAPIIFGILSKREGHSFASQVDASLLNKLVIYQIYVTFLLPIIGGTVIDAVIGSSNTNLTDASAILTLISDSVAVQSSFFITYLLVKTGLNLTLVLLRVTPIVKAAIYQAFAPKLTPRERTSAWFGLNSLDNPGDFGASDQVSEYYLVLMLVLVFCAIAPILNYFALVYLVLSDFVYRWAVMCVHDPSTQTSGTFFPSLYRFIVGALMFSQVIMASVLATKQVALPATFSIILPFLTLAFHLFVSSRYPKIALNLPLDQAVMVDSRRSRQMDDLERVLEDMYMQPAMLERGPLEPDYQGLTSDPNPENQLASPPPVEKDSFRSQDKQIFSPNSAQGNYYERMDSNNQRRYDPDEGPYSRQPVLQLQLGPPPEAERVFQLAPVTTDLAVSTESLSGPMHSPLAVSQISLSQSNSSSYSNASRSNGSRMFDVESSSATSAAKDFLYQRQLTPNAVPLLVRLQRHRILWTTVLGVAVIVVIMYFLQEGIVLKSYPVASSGTEDIDAYNFYLGLITSLVVKPLIALVSAVVPAILLCFLTQVAMQETSTRWSRFGLVLLGNVVLYCLLNGFMAINVSEETARVDAVIGVSDLAEYESTPIIMSDRASSADTILRSAMLMADATGENAAGQCSRPSPRRLPAQLNYGFPSRQWLSEMLRYAPETTDTNTLSVSLSDGISLTEKVTMPMELTAARNLVSYALRATDDFYREQDVQANASAFELLDLPDDFDSASSEDSSMTQALVKATNVTLNLAVNTRSHLKNFSIAESRVEFVQLPWTTDSGEIVFEGVTLEIPMDKEYLRREVKLVNDTTQSVVYGSQVLDGLFGINAKEECGRYGCVVSPVGAALTTAPVDEGSQVRALPLCLDAEGNEDFEVTMNVDGECEHRSTNSMLVLSFAKRIVGDAISSSLVNDTSNEALVVMLTNARKIYQVTAGRLSWETTDLASKYGASCEASDCDGLAFPLSDDSREVIVGSDHVPVRNLTAYSPSLLLWTPLVTSNVQEVDMSDILKSDFVFPKNFDDTTGWTPVDGSRCERERGVFMDRVQSSHLYSERSLQPAYQSALFWLFQHGVVKQKLSKTTLAFDANVKFVDITLSVPQLSAMLTLVGCATLTVMAVLIFFGGKSREADIERNFKPHHLARILLDDEAFSHRLLKCDLLNVGNKYLNSSELLDQFEISGLALRHRKRPSDVLIVPKGQQSTTQSAASSQAVNVV</sequence>
<feature type="transmembrane region" description="Helical" evidence="9">
    <location>
        <begin position="1006"/>
        <end position="1025"/>
    </location>
</feature>
<evidence type="ECO:0000256" key="6">
    <source>
        <dbReference type="ARBA" id="ARBA00023136"/>
    </source>
</evidence>
<evidence type="ECO:0000256" key="3">
    <source>
        <dbReference type="ARBA" id="ARBA00022448"/>
    </source>
</evidence>
<evidence type="ECO:0000259" key="10">
    <source>
        <dbReference type="Pfam" id="PF02714"/>
    </source>
</evidence>
<feature type="transmembrane region" description="Helical" evidence="9">
    <location>
        <begin position="32"/>
        <end position="51"/>
    </location>
</feature>
<feature type="compositionally biased region" description="Polar residues" evidence="8">
    <location>
        <begin position="813"/>
        <end position="823"/>
    </location>
</feature>
<dbReference type="EMBL" id="RCML01000189">
    <property type="protein sequence ID" value="KAG2986579.1"/>
    <property type="molecule type" value="Genomic_DNA"/>
</dbReference>
<feature type="domain" description="CSC1/OSCA1-like cytosolic" evidence="12">
    <location>
        <begin position="354"/>
        <end position="411"/>
    </location>
</feature>
<evidence type="ECO:0000256" key="4">
    <source>
        <dbReference type="ARBA" id="ARBA00022692"/>
    </source>
</evidence>
<dbReference type="InterPro" id="IPR045122">
    <property type="entry name" value="Csc1-like"/>
</dbReference>
<proteinExistence type="inferred from homology"/>
<dbReference type="InterPro" id="IPR032880">
    <property type="entry name" value="CSC1/OSCA1-like_N"/>
</dbReference>
<dbReference type="Proteomes" id="UP000697107">
    <property type="component" value="Unassembled WGS sequence"/>
</dbReference>
<keyword evidence="7" id="KW-0175">Coiled coil</keyword>
<evidence type="ECO:0000256" key="7">
    <source>
        <dbReference type="SAM" id="Coils"/>
    </source>
</evidence>
<feature type="domain" description="CSC1/OSCA1-like N-terminal transmembrane" evidence="11">
    <location>
        <begin position="28"/>
        <end position="176"/>
    </location>
</feature>
<dbReference type="InterPro" id="IPR003864">
    <property type="entry name" value="CSC1/OSCA1-like_7TM"/>
</dbReference>
<gene>
    <name evidence="13" type="ORF">PC118_g7740</name>
</gene>
<evidence type="ECO:0000256" key="5">
    <source>
        <dbReference type="ARBA" id="ARBA00022989"/>
    </source>
</evidence>
<accession>A0A8T1G9M0</accession>
<dbReference type="Pfam" id="PF14703">
    <property type="entry name" value="PHM7_cyt"/>
    <property type="match status" value="2"/>
</dbReference>
<evidence type="ECO:0000256" key="8">
    <source>
        <dbReference type="SAM" id="MobiDB-lite"/>
    </source>
</evidence>
<evidence type="ECO:0000313" key="14">
    <source>
        <dbReference type="Proteomes" id="UP000697107"/>
    </source>
</evidence>
<feature type="transmembrane region" description="Helical" evidence="9">
    <location>
        <begin position="516"/>
        <end position="539"/>
    </location>
</feature>
<dbReference type="PANTHER" id="PTHR13018">
    <property type="entry name" value="PROBABLE MEMBRANE PROTEIN DUF221-RELATED"/>
    <property type="match status" value="1"/>
</dbReference>
<feature type="transmembrane region" description="Helical" evidence="9">
    <location>
        <begin position="1037"/>
        <end position="1057"/>
    </location>
</feature>
<reference evidence="13" key="1">
    <citation type="submission" date="2018-10" db="EMBL/GenBank/DDBJ databases">
        <title>Effector identification in a new, highly contiguous assembly of the strawberry crown rot pathogen Phytophthora cactorum.</title>
        <authorList>
            <person name="Armitage A.D."/>
            <person name="Nellist C.F."/>
            <person name="Bates H."/>
            <person name="Vickerstaff R.J."/>
            <person name="Harrison R.J."/>
        </authorList>
    </citation>
    <scope>NUCLEOTIDE SEQUENCE</scope>
    <source>
        <strain evidence="13">P415</strain>
    </source>
</reference>
<feature type="compositionally biased region" description="Basic and acidic residues" evidence="8">
    <location>
        <begin position="803"/>
        <end position="812"/>
    </location>
</feature>
<feature type="region of interest" description="Disordered" evidence="8">
    <location>
        <begin position="779"/>
        <end position="851"/>
    </location>
</feature>
<dbReference type="Pfam" id="PF02714">
    <property type="entry name" value="RSN1_7TM"/>
    <property type="match status" value="1"/>
</dbReference>
<dbReference type="PANTHER" id="PTHR13018:SF5">
    <property type="entry name" value="RE44586P"/>
    <property type="match status" value="1"/>
</dbReference>
<feature type="transmembrane region" description="Helical" evidence="9">
    <location>
        <begin position="551"/>
        <end position="572"/>
    </location>
</feature>